<evidence type="ECO:0000259" key="6">
    <source>
        <dbReference type="PROSITE" id="PS51192"/>
    </source>
</evidence>
<evidence type="ECO:0000256" key="5">
    <source>
        <dbReference type="SAM" id="MobiDB-lite"/>
    </source>
</evidence>
<dbReference type="EMBL" id="JH170539">
    <property type="protein sequence ID" value="EHB09221.1"/>
    <property type="molecule type" value="Genomic_DNA"/>
</dbReference>
<dbReference type="InParanoid" id="G5BIW0"/>
<evidence type="ECO:0000256" key="2">
    <source>
        <dbReference type="ARBA" id="ARBA00022801"/>
    </source>
</evidence>
<gene>
    <name evidence="7" type="ORF">GW7_21436</name>
</gene>
<dbReference type="GO" id="GO:0016787">
    <property type="term" value="F:hydrolase activity"/>
    <property type="evidence" value="ECO:0007669"/>
    <property type="project" value="UniProtKB-KW"/>
</dbReference>
<dbReference type="Pfam" id="PF00270">
    <property type="entry name" value="DEAD"/>
    <property type="match status" value="1"/>
</dbReference>
<keyword evidence="7" id="KW-0648">Protein biosynthesis</keyword>
<evidence type="ECO:0000256" key="4">
    <source>
        <dbReference type="RuleBase" id="RU365068"/>
    </source>
</evidence>
<dbReference type="PANTHER" id="PTHR24031">
    <property type="entry name" value="RNA HELICASE"/>
    <property type="match status" value="1"/>
</dbReference>
<dbReference type="InterPro" id="IPR011545">
    <property type="entry name" value="DEAD/DEAH_box_helicase_dom"/>
</dbReference>
<dbReference type="Proteomes" id="UP000006813">
    <property type="component" value="Unassembled WGS sequence"/>
</dbReference>
<keyword evidence="4" id="KW-0694">RNA-binding</keyword>
<dbReference type="GO" id="GO:0003724">
    <property type="term" value="F:RNA helicase activity"/>
    <property type="evidence" value="ECO:0007669"/>
    <property type="project" value="UniProtKB-EC"/>
</dbReference>
<dbReference type="GO" id="GO:0003743">
    <property type="term" value="F:translation initiation factor activity"/>
    <property type="evidence" value="ECO:0007669"/>
    <property type="project" value="UniProtKB-KW"/>
</dbReference>
<comment type="catalytic activity">
    <reaction evidence="4">
        <text>ATP + H2O = ADP + phosphate + H(+)</text>
        <dbReference type="Rhea" id="RHEA:13065"/>
        <dbReference type="ChEBI" id="CHEBI:15377"/>
        <dbReference type="ChEBI" id="CHEBI:15378"/>
        <dbReference type="ChEBI" id="CHEBI:30616"/>
        <dbReference type="ChEBI" id="CHEBI:43474"/>
        <dbReference type="ChEBI" id="CHEBI:456216"/>
        <dbReference type="EC" id="3.6.4.13"/>
    </reaction>
</comment>
<keyword evidence="1 4" id="KW-0547">Nucleotide-binding</keyword>
<evidence type="ECO:0000256" key="1">
    <source>
        <dbReference type="ARBA" id="ARBA00022741"/>
    </source>
</evidence>
<keyword evidence="2 4" id="KW-0378">Hydrolase</keyword>
<accession>G5BIW0</accession>
<protein>
    <recommendedName>
        <fullName evidence="4">ATP-dependent RNA helicase</fullName>
        <ecNumber evidence="4">3.6.4.13</ecNumber>
    </recommendedName>
</protein>
<dbReference type="Gene3D" id="3.40.50.300">
    <property type="entry name" value="P-loop containing nucleotide triphosphate hydrolases"/>
    <property type="match status" value="1"/>
</dbReference>
<dbReference type="InterPro" id="IPR014001">
    <property type="entry name" value="Helicase_ATP-bd"/>
</dbReference>
<reference evidence="7 8" key="1">
    <citation type="journal article" date="2011" name="Nature">
        <title>Genome sequencing reveals insights into physiology and longevity of the naked mole rat.</title>
        <authorList>
            <person name="Kim E.B."/>
            <person name="Fang X."/>
            <person name="Fushan A.A."/>
            <person name="Huang Z."/>
            <person name="Lobanov A.V."/>
            <person name="Han L."/>
            <person name="Marino S.M."/>
            <person name="Sun X."/>
            <person name="Turanov A.A."/>
            <person name="Yang P."/>
            <person name="Yim S.H."/>
            <person name="Zhao X."/>
            <person name="Kasaikina M.V."/>
            <person name="Stoletzki N."/>
            <person name="Peng C."/>
            <person name="Polak P."/>
            <person name="Xiong Z."/>
            <person name="Kiezun A."/>
            <person name="Zhu Y."/>
            <person name="Chen Y."/>
            <person name="Kryukov G.V."/>
            <person name="Zhang Q."/>
            <person name="Peshkin L."/>
            <person name="Yang L."/>
            <person name="Bronson R.T."/>
            <person name="Buffenstein R."/>
            <person name="Wang B."/>
            <person name="Han C."/>
            <person name="Li Q."/>
            <person name="Chen L."/>
            <person name="Zhao W."/>
            <person name="Sunyaev S.R."/>
            <person name="Park T.J."/>
            <person name="Zhang G."/>
            <person name="Wang J."/>
            <person name="Gladyshev V.N."/>
        </authorList>
    </citation>
    <scope>NUCLEOTIDE SEQUENCE [LARGE SCALE GENOMIC DNA]</scope>
</reference>
<dbReference type="GO" id="GO:0005524">
    <property type="term" value="F:ATP binding"/>
    <property type="evidence" value="ECO:0007669"/>
    <property type="project" value="UniProtKB-UniRule"/>
</dbReference>
<proteinExistence type="inferred from homology"/>
<dbReference type="PROSITE" id="PS51192">
    <property type="entry name" value="HELICASE_ATP_BIND_1"/>
    <property type="match status" value="1"/>
</dbReference>
<dbReference type="GO" id="GO:0003723">
    <property type="term" value="F:RNA binding"/>
    <property type="evidence" value="ECO:0007669"/>
    <property type="project" value="UniProtKB-UniRule"/>
</dbReference>
<keyword evidence="4" id="KW-0347">Helicase</keyword>
<dbReference type="SUPFAM" id="SSF52540">
    <property type="entry name" value="P-loop containing nucleoside triphosphate hydrolases"/>
    <property type="match status" value="1"/>
</dbReference>
<organism evidence="7 8">
    <name type="scientific">Heterocephalus glaber</name>
    <name type="common">Naked mole rat</name>
    <dbReference type="NCBI Taxonomy" id="10181"/>
    <lineage>
        <taxon>Eukaryota</taxon>
        <taxon>Metazoa</taxon>
        <taxon>Chordata</taxon>
        <taxon>Craniata</taxon>
        <taxon>Vertebrata</taxon>
        <taxon>Euteleostomi</taxon>
        <taxon>Mammalia</taxon>
        <taxon>Eutheria</taxon>
        <taxon>Euarchontoglires</taxon>
        <taxon>Glires</taxon>
        <taxon>Rodentia</taxon>
        <taxon>Hystricomorpha</taxon>
        <taxon>Bathyergidae</taxon>
        <taxon>Heterocephalus</taxon>
    </lineage>
</organism>
<dbReference type="AlphaFoldDB" id="G5BIW0"/>
<evidence type="ECO:0000313" key="8">
    <source>
        <dbReference type="Proteomes" id="UP000006813"/>
    </source>
</evidence>
<evidence type="ECO:0000313" key="7">
    <source>
        <dbReference type="EMBL" id="EHB09221.1"/>
    </source>
</evidence>
<name>G5BIW0_HETGA</name>
<keyword evidence="3 4" id="KW-0067">ATP-binding</keyword>
<keyword evidence="7" id="KW-0396">Initiation factor</keyword>
<comment type="function">
    <text evidence="4">RNA helicase.</text>
</comment>
<sequence length="116" mass="12292">MSASQDSQSRDNGPDGMEPAGIIENNWNEIVDSLDDTNLSESLLWGIYTPGFEKPSAVQQCAILSCVKGYDVIAHAQSGAGKTATFSIPTLQQIELALKATQALVLAPTGELAQQI</sequence>
<dbReference type="EC" id="3.6.4.13" evidence="4"/>
<feature type="region of interest" description="Disordered" evidence="5">
    <location>
        <begin position="1"/>
        <end position="21"/>
    </location>
</feature>
<comment type="similarity">
    <text evidence="4">Belongs to the DEAD box helicase family.</text>
</comment>
<comment type="domain">
    <text evidence="4">The Q motif is unique to and characteristic of the DEAD box family of RNA helicases and controls ATP binding and hydrolysis.</text>
</comment>
<feature type="domain" description="Helicase ATP-binding" evidence="6">
    <location>
        <begin position="63"/>
        <end position="116"/>
    </location>
</feature>
<evidence type="ECO:0000256" key="3">
    <source>
        <dbReference type="ARBA" id="ARBA00022840"/>
    </source>
</evidence>
<dbReference type="STRING" id="10181.G5BIW0"/>
<dbReference type="InterPro" id="IPR027417">
    <property type="entry name" value="P-loop_NTPase"/>
</dbReference>